<evidence type="ECO:0000313" key="2">
    <source>
        <dbReference type="Proteomes" id="UP000262583"/>
    </source>
</evidence>
<dbReference type="AlphaFoldDB" id="A0A2Z4Y5E6"/>
<dbReference type="EMBL" id="CP030759">
    <property type="protein sequence ID" value="AXA36199.1"/>
    <property type="molecule type" value="Genomic_DNA"/>
</dbReference>
<sequence length="38" mass="4367">MVEDKRIILTNVGTTISRGNWPKLTDNYTCELRLSTVK</sequence>
<protein>
    <submittedName>
        <fullName evidence="1">Uncharacterized protein</fullName>
    </submittedName>
</protein>
<dbReference type="KEGG" id="schv:BRCON_1422"/>
<reference evidence="1 2" key="1">
    <citation type="submission" date="2018-05" db="EMBL/GenBank/DDBJ databases">
        <title>A metagenomic window into the 2 km-deep terrestrial subsurface aquifer revealed taxonomically and functionally diverse microbial community comprising novel uncultured bacterial lineages.</title>
        <authorList>
            <person name="Kadnikov V.V."/>
            <person name="Mardanov A.V."/>
            <person name="Beletsky A.V."/>
            <person name="Banks D."/>
            <person name="Pimenov N.V."/>
            <person name="Frank Y.A."/>
            <person name="Karnachuk O.V."/>
            <person name="Ravin N.V."/>
        </authorList>
    </citation>
    <scope>NUCLEOTIDE SEQUENCE [LARGE SCALE GENOMIC DNA]</scope>
    <source>
        <strain evidence="1">BY</strain>
    </source>
</reference>
<evidence type="ECO:0000313" key="1">
    <source>
        <dbReference type="EMBL" id="AXA36199.1"/>
    </source>
</evidence>
<gene>
    <name evidence="1" type="ORF">BRCON_1422</name>
</gene>
<organism evidence="1 2">
    <name type="scientific">Sumerlaea chitinivorans</name>
    <dbReference type="NCBI Taxonomy" id="2250252"/>
    <lineage>
        <taxon>Bacteria</taxon>
        <taxon>Candidatus Sumerlaeota</taxon>
        <taxon>Candidatus Sumerlaeia</taxon>
        <taxon>Candidatus Sumerlaeales</taxon>
        <taxon>Candidatus Sumerlaeaceae</taxon>
        <taxon>Candidatus Sumerlaea</taxon>
    </lineage>
</organism>
<proteinExistence type="predicted"/>
<accession>A0A2Z4Y5E6</accession>
<dbReference type="Proteomes" id="UP000262583">
    <property type="component" value="Chromosome"/>
</dbReference>
<name>A0A2Z4Y5E6_SUMC1</name>